<proteinExistence type="predicted"/>
<comment type="caution">
    <text evidence="1">The sequence shown here is derived from an EMBL/GenBank/DDBJ whole genome shotgun (WGS) entry which is preliminary data.</text>
</comment>
<protein>
    <submittedName>
        <fullName evidence="1">Cytoplasmic GTPase/eEF2-like protein (Ribosomal biogenesis)</fullName>
    </submittedName>
</protein>
<dbReference type="EMBL" id="JAVDPF010000001">
    <property type="protein sequence ID" value="KAL1886549.1"/>
    <property type="molecule type" value="Genomic_DNA"/>
</dbReference>
<sequence length="225" mass="25437">MRTRRKFQVTVNVWEVCRWLRDAVLTYGISLEKPLLEFGGRSLQHYHNARMRGTRIERVTLPPSLVTVGISVFMEGKAADITGMEFFSEDGTSVSLGNKVLDAEMITEKEARSRLPYKTMQRSELDDDLGTFDPSHYNSGVQYLLDARSFRGFDFEGNSSGIHIIRLLREKEPSRAVGFMDTCEGTGRKYCCVIGMYNIIEVVGTFNVSATVSNLLMYASAFDKK</sequence>
<evidence type="ECO:0000313" key="1">
    <source>
        <dbReference type="EMBL" id="KAL1886549.1"/>
    </source>
</evidence>
<name>A0ABR3YGI5_9EURO</name>
<keyword evidence="2" id="KW-1185">Reference proteome</keyword>
<accession>A0ABR3YGI5</accession>
<organism evidence="1 2">
    <name type="scientific">Paecilomyces lecythidis</name>
    <dbReference type="NCBI Taxonomy" id="3004212"/>
    <lineage>
        <taxon>Eukaryota</taxon>
        <taxon>Fungi</taxon>
        <taxon>Dikarya</taxon>
        <taxon>Ascomycota</taxon>
        <taxon>Pezizomycotina</taxon>
        <taxon>Eurotiomycetes</taxon>
        <taxon>Eurotiomycetidae</taxon>
        <taxon>Eurotiales</taxon>
        <taxon>Thermoascaceae</taxon>
        <taxon>Paecilomyces</taxon>
    </lineage>
</organism>
<evidence type="ECO:0000313" key="2">
    <source>
        <dbReference type="Proteomes" id="UP001583193"/>
    </source>
</evidence>
<gene>
    <name evidence="1" type="primary">RIA1_1</name>
    <name evidence="1" type="ORF">Plec18167_000481</name>
</gene>
<dbReference type="Proteomes" id="UP001583193">
    <property type="component" value="Unassembled WGS sequence"/>
</dbReference>
<reference evidence="1 2" key="1">
    <citation type="journal article" date="2024" name="IMA Fungus">
        <title>IMA Genome - F19 : A genome assembly and annotation guide to empower mycologists, including annotated draft genome sequences of Ceratocystis pirilliformis, Diaporthe australafricana, Fusarium ophioides, Paecilomyces lecythidis, and Sporothrix stenoceras.</title>
        <authorList>
            <person name="Aylward J."/>
            <person name="Wilson A.M."/>
            <person name="Visagie C.M."/>
            <person name="Spraker J."/>
            <person name="Barnes I."/>
            <person name="Buitendag C."/>
            <person name="Ceriani C."/>
            <person name="Del Mar Angel L."/>
            <person name="du Plessis D."/>
            <person name="Fuchs T."/>
            <person name="Gasser K."/>
            <person name="Kramer D."/>
            <person name="Li W."/>
            <person name="Munsamy K."/>
            <person name="Piso A."/>
            <person name="Price J.L."/>
            <person name="Sonnekus B."/>
            <person name="Thomas C."/>
            <person name="van der Nest A."/>
            <person name="van Dijk A."/>
            <person name="van Heerden A."/>
            <person name="van Vuuren N."/>
            <person name="Yilmaz N."/>
            <person name="Duong T.A."/>
            <person name="van der Merwe N.A."/>
            <person name="Wingfield M.J."/>
            <person name="Wingfield B.D."/>
        </authorList>
    </citation>
    <scope>NUCLEOTIDE SEQUENCE [LARGE SCALE GENOMIC DNA]</scope>
    <source>
        <strain evidence="1 2">CMW 18167</strain>
    </source>
</reference>